<evidence type="ECO:0000313" key="1">
    <source>
        <dbReference type="EMBL" id="GIH19760.1"/>
    </source>
</evidence>
<comment type="caution">
    <text evidence="1">The sequence shown here is derived from an EMBL/GenBank/DDBJ whole genome shotgun (WGS) entry which is preliminary data.</text>
</comment>
<organism evidence="1 2">
    <name type="scientific">Rugosimonospora africana</name>
    <dbReference type="NCBI Taxonomy" id="556532"/>
    <lineage>
        <taxon>Bacteria</taxon>
        <taxon>Bacillati</taxon>
        <taxon>Actinomycetota</taxon>
        <taxon>Actinomycetes</taxon>
        <taxon>Micromonosporales</taxon>
        <taxon>Micromonosporaceae</taxon>
        <taxon>Rugosimonospora</taxon>
    </lineage>
</organism>
<dbReference type="RefSeq" id="WP_203923207.1">
    <property type="nucleotide sequence ID" value="NZ_BONZ01000084.1"/>
</dbReference>
<accession>A0A8J3R1Q1</accession>
<reference evidence="1" key="1">
    <citation type="submission" date="2021-01" db="EMBL/GenBank/DDBJ databases">
        <title>Whole genome shotgun sequence of Rugosimonospora africana NBRC 104875.</title>
        <authorList>
            <person name="Komaki H."/>
            <person name="Tamura T."/>
        </authorList>
    </citation>
    <scope>NUCLEOTIDE SEQUENCE</scope>
    <source>
        <strain evidence="1">NBRC 104875</strain>
    </source>
</reference>
<sequence>MTTTDAPVAAPADLALMEPVLRRGRSFLDRAMMPGDENELRLNALLAAAAERGLDGVVIFGAAHLPENLGYYANYTPTTFHGALVARTGEQPVLFAGKGGARDHPYIRTVSWVGDLRYAAAIGPAVVEVADSWSSPWKRLGVAGLDTTLPHHVRDDIVAALGDRYEPVDDIVSAHRRAKSAREIAVLTTAHDIAQRAAEAAVDAYDRGAGRRTALAAADFTARAGDAHDCRITARTETGGTASLSEVRDDRGPLAAVVAVEYLGYWGMAAIRLGRATAPADAPIDAVVARMRPGVTLSDALGADAGDFLVNGIGCAPAEAPPAGPGQATAPIAGADQAAPSAGAGQADAALRRHDVLAIVHLGSAPDGPDVGVRTVVIDEAGARSLR</sequence>
<keyword evidence="2" id="KW-1185">Reference proteome</keyword>
<dbReference type="SUPFAM" id="SSF53092">
    <property type="entry name" value="Creatinase/prolidase N-terminal domain"/>
    <property type="match status" value="1"/>
</dbReference>
<proteinExistence type="predicted"/>
<dbReference type="AlphaFoldDB" id="A0A8J3R1Q1"/>
<dbReference type="Proteomes" id="UP000642748">
    <property type="component" value="Unassembled WGS sequence"/>
</dbReference>
<dbReference type="EMBL" id="BONZ01000084">
    <property type="protein sequence ID" value="GIH19760.1"/>
    <property type="molecule type" value="Genomic_DNA"/>
</dbReference>
<dbReference type="Gene3D" id="3.40.350.10">
    <property type="entry name" value="Creatinase/prolidase N-terminal domain"/>
    <property type="match status" value="1"/>
</dbReference>
<gene>
    <name evidence="1" type="ORF">Raf01_79320</name>
</gene>
<evidence type="ECO:0000313" key="2">
    <source>
        <dbReference type="Proteomes" id="UP000642748"/>
    </source>
</evidence>
<name>A0A8J3R1Q1_9ACTN</name>
<dbReference type="InterPro" id="IPR029149">
    <property type="entry name" value="Creatin/AminoP/Spt16_N"/>
</dbReference>
<protein>
    <submittedName>
        <fullName evidence="1">Uncharacterized protein</fullName>
    </submittedName>
</protein>